<name>A0A450VBN1_9GAMM</name>
<dbReference type="EMBL" id="CAADFG010000257">
    <property type="protein sequence ID" value="VFK02177.1"/>
    <property type="molecule type" value="Genomic_DNA"/>
</dbReference>
<evidence type="ECO:0000313" key="3">
    <source>
        <dbReference type="EMBL" id="VFK04618.1"/>
    </source>
</evidence>
<accession>A0A450VBN1</accession>
<dbReference type="EMBL" id="CAADFI010000196">
    <property type="protein sequence ID" value="VFK00605.1"/>
    <property type="molecule type" value="Genomic_DNA"/>
</dbReference>
<dbReference type="SUPFAM" id="SSF55729">
    <property type="entry name" value="Acyl-CoA N-acyltransferases (Nat)"/>
    <property type="match status" value="1"/>
</dbReference>
<gene>
    <name evidence="2" type="ORF">BECKH772A_GA0070896_102573</name>
    <name evidence="1" type="ORF">BECKH772B_GA0070898_101964</name>
    <name evidence="3" type="ORF">BECKH772C_GA0070978_101934</name>
</gene>
<reference evidence="2" key="1">
    <citation type="submission" date="2019-02" db="EMBL/GenBank/DDBJ databases">
        <authorList>
            <person name="Gruber-Vodicka R. H."/>
            <person name="Seah K. B. B."/>
        </authorList>
    </citation>
    <scope>NUCLEOTIDE SEQUENCE</scope>
    <source>
        <strain evidence="3">BECK_SA2B12</strain>
        <strain evidence="2">BECK_SA2B15</strain>
        <strain evidence="1">BECK_SA2B20</strain>
    </source>
</reference>
<sequence>MHQNNNFTRKINLQLEDKRFIVRTLGSLNEVDQLFEFRKKIFKDIGYISGDRELSDLDLLADHLAVIDKDSNEFIASYVLISSRFSREFSSDKRWIFEDFREEHNGILELSWLSVDPSYCHQNILLSYLFKALAHYSVASGEGYYFGSVSIPTNDLDKVSQIAFYLGRKGYTSDKFDIKPRKFIRLPLVTDENYWGDDRVASLIPKLLFLYLRLGGVACKKPAVLSHVNRTDFFIFNQTSRVNDIYLKDIK</sequence>
<protein>
    <submittedName>
        <fullName evidence="2">Hemolysin</fullName>
    </submittedName>
</protein>
<dbReference type="AlphaFoldDB" id="A0A450VBN1"/>
<evidence type="ECO:0000313" key="2">
    <source>
        <dbReference type="EMBL" id="VFK02177.1"/>
    </source>
</evidence>
<dbReference type="EMBL" id="CAADFJ010000193">
    <property type="protein sequence ID" value="VFK04618.1"/>
    <property type="molecule type" value="Genomic_DNA"/>
</dbReference>
<organism evidence="2">
    <name type="scientific">Candidatus Kentrum eta</name>
    <dbReference type="NCBI Taxonomy" id="2126337"/>
    <lineage>
        <taxon>Bacteria</taxon>
        <taxon>Pseudomonadati</taxon>
        <taxon>Pseudomonadota</taxon>
        <taxon>Gammaproteobacteria</taxon>
        <taxon>Candidatus Kentrum</taxon>
    </lineage>
</organism>
<evidence type="ECO:0000313" key="1">
    <source>
        <dbReference type="EMBL" id="VFK00605.1"/>
    </source>
</evidence>
<dbReference type="InterPro" id="IPR016181">
    <property type="entry name" value="Acyl_CoA_acyltransferase"/>
</dbReference>
<proteinExistence type="predicted"/>